<name>A0A7S3GBT8_9EUKA</name>
<dbReference type="SMART" id="SM00184">
    <property type="entry name" value="RING"/>
    <property type="match status" value="1"/>
</dbReference>
<keyword evidence="1" id="KW-0863">Zinc-finger</keyword>
<accession>A0A7S3GBT8</accession>
<proteinExistence type="predicted"/>
<sequence>MTIQCSPTVMAESFGIILIEVIKTAGISKGEANLRLRYRASFGSATEALRKRCDFVYNTRDADAIFLYSTDPVEFMKRTLNHKKDETMQTCKVSSESIASAEADKLWNCIFPALSKIHTFFEKKISITDEFDKLEDSEIKDLGRWFMVAFYCLMFGDKLSDSDKGKENEGKSASQTFCNTMNSFSQNLPGMVTIEEKELLSFYNDIRECLDGFPTPHDLIAPSHAALACPDIVRFLTLLKQECAKFSVPSWGFPISLDEVKKIEEDEMDKAIGCTEPCPICSTMCSNSKSRHGNKHSCSHHKLPAFGGCHNVGTKDLIFDTCCSTQNFKKNWVKTEKREDGTEEIVDRRVFPEYVAKYYPNWEYKADGKTDIIPRSIKRAWVLVADRVAEHYGMNKCIPEGWEGVIEESKSDEICSACLENFTEEQQKKTCSDKQYYMCKTPCHHTFHLKCIEYEVNLKDKPDCPCCCRSLEGFNPWNQAL</sequence>
<organism evidence="3">
    <name type="scientific">Palpitomonas bilix</name>
    <dbReference type="NCBI Taxonomy" id="652834"/>
    <lineage>
        <taxon>Eukaryota</taxon>
        <taxon>Eukaryota incertae sedis</taxon>
    </lineage>
</organism>
<dbReference type="SUPFAM" id="SSF57850">
    <property type="entry name" value="RING/U-box"/>
    <property type="match status" value="1"/>
</dbReference>
<keyword evidence="1" id="KW-0862">Zinc</keyword>
<evidence type="ECO:0000313" key="3">
    <source>
        <dbReference type="EMBL" id="CAE0260112.1"/>
    </source>
</evidence>
<dbReference type="InterPro" id="IPR001841">
    <property type="entry name" value="Znf_RING"/>
</dbReference>
<dbReference type="AlphaFoldDB" id="A0A7S3GBT8"/>
<gene>
    <name evidence="3" type="ORF">PBIL07802_LOCUS22391</name>
</gene>
<protein>
    <recommendedName>
        <fullName evidence="2">RING-type domain-containing protein</fullName>
    </recommendedName>
</protein>
<reference evidence="3" key="1">
    <citation type="submission" date="2021-01" db="EMBL/GenBank/DDBJ databases">
        <authorList>
            <person name="Corre E."/>
            <person name="Pelletier E."/>
            <person name="Niang G."/>
            <person name="Scheremetjew M."/>
            <person name="Finn R."/>
            <person name="Kale V."/>
            <person name="Holt S."/>
            <person name="Cochrane G."/>
            <person name="Meng A."/>
            <person name="Brown T."/>
            <person name="Cohen L."/>
        </authorList>
    </citation>
    <scope>NUCLEOTIDE SEQUENCE</scope>
    <source>
        <strain evidence="3">NIES-2562</strain>
    </source>
</reference>
<feature type="domain" description="RING-type" evidence="2">
    <location>
        <begin position="415"/>
        <end position="467"/>
    </location>
</feature>
<dbReference type="InterPro" id="IPR013083">
    <property type="entry name" value="Znf_RING/FYVE/PHD"/>
</dbReference>
<evidence type="ECO:0000259" key="2">
    <source>
        <dbReference type="PROSITE" id="PS50089"/>
    </source>
</evidence>
<dbReference type="GO" id="GO:0008270">
    <property type="term" value="F:zinc ion binding"/>
    <property type="evidence" value="ECO:0007669"/>
    <property type="project" value="UniProtKB-KW"/>
</dbReference>
<dbReference type="EMBL" id="HBIB01034582">
    <property type="protein sequence ID" value="CAE0260112.1"/>
    <property type="molecule type" value="Transcribed_RNA"/>
</dbReference>
<evidence type="ECO:0000256" key="1">
    <source>
        <dbReference type="PROSITE-ProRule" id="PRU00175"/>
    </source>
</evidence>
<keyword evidence="1" id="KW-0479">Metal-binding</keyword>
<dbReference type="PROSITE" id="PS50089">
    <property type="entry name" value="ZF_RING_2"/>
    <property type="match status" value="1"/>
</dbReference>
<dbReference type="Gene3D" id="3.30.40.10">
    <property type="entry name" value="Zinc/RING finger domain, C3HC4 (zinc finger)"/>
    <property type="match status" value="1"/>
</dbReference>